<gene>
    <name evidence="1" type="ORF">CIG75_04450</name>
</gene>
<keyword evidence="2" id="KW-1185">Reference proteome</keyword>
<proteinExistence type="predicted"/>
<evidence type="ECO:0000313" key="2">
    <source>
        <dbReference type="Proteomes" id="UP000214688"/>
    </source>
</evidence>
<organism evidence="1 2">
    <name type="scientific">Tumebacillus algifaecis</name>
    <dbReference type="NCBI Taxonomy" id="1214604"/>
    <lineage>
        <taxon>Bacteria</taxon>
        <taxon>Bacillati</taxon>
        <taxon>Bacillota</taxon>
        <taxon>Bacilli</taxon>
        <taxon>Bacillales</taxon>
        <taxon>Alicyclobacillaceae</taxon>
        <taxon>Tumebacillus</taxon>
    </lineage>
</organism>
<sequence>MYQVVRYEKQIEAGLAKIESGTAEDAGRLITSLQADGLTDHQIYLLFALASARWIDHHGPWIGHGTLNMGPMIHASALMDARHQRLAMLQAAVYVFDLFQAPNYGPYMQPQVSGVQRATPEETRQDLIQQFADGTYQNLSENLFVGLYRQTNGDVRDIMLQMGIQEYGRNEHKLLIALRTLDLLAIDDFAKYGESLLRPAVQYLSSLPKNTLYWERVQAEISTHNLAEQQMRWEGEVGSKLVETLVPQLIEAEHGTEASLFARHLAQGVNLPTLYEALALASSRILIQSGSYDEHIVTGIHCLLNILRDVTIPAALKLPALLISLESARTRTFKDTRHDWLAMPTPSDVTSRSEEELLEAILSTIASDPTGLEAAALTGAYLQQGFDIDQLTQALMHQSLKVGGPFRALHITKMIWGLWRETKLSTHPDRWTHLAAAAAAIARAYPKREQAERILRLW</sequence>
<protein>
    <submittedName>
        <fullName evidence="1">Uncharacterized protein</fullName>
    </submittedName>
</protein>
<dbReference type="Proteomes" id="UP000214688">
    <property type="component" value="Chromosome"/>
</dbReference>
<accession>A0A223CY39</accession>
<name>A0A223CY39_9BACL</name>
<evidence type="ECO:0000313" key="1">
    <source>
        <dbReference type="EMBL" id="ASS74310.1"/>
    </source>
</evidence>
<dbReference type="KEGG" id="tab:CIG75_04450"/>
<dbReference type="AlphaFoldDB" id="A0A223CY39"/>
<dbReference type="RefSeq" id="WP_094235564.1">
    <property type="nucleotide sequence ID" value="NZ_CP022657.1"/>
</dbReference>
<reference evidence="1 2" key="1">
    <citation type="journal article" date="2015" name="Int. J. Syst. Evol. Microbiol.">
        <title>Tumebacillus algifaecis sp. nov., isolated from decomposing algal scum.</title>
        <authorList>
            <person name="Wu Y.F."/>
            <person name="Zhang B."/>
            <person name="Xing P."/>
            <person name="Wu Q.L."/>
            <person name="Liu S.J."/>
        </authorList>
    </citation>
    <scope>NUCLEOTIDE SEQUENCE [LARGE SCALE GENOMIC DNA]</scope>
    <source>
        <strain evidence="1 2">THMBR28</strain>
    </source>
</reference>
<dbReference type="OrthoDB" id="2379475at2"/>
<dbReference type="EMBL" id="CP022657">
    <property type="protein sequence ID" value="ASS74310.1"/>
    <property type="molecule type" value="Genomic_DNA"/>
</dbReference>